<evidence type="ECO:0000313" key="3">
    <source>
        <dbReference type="Proteomes" id="UP000604825"/>
    </source>
</evidence>
<gene>
    <name evidence="2" type="ORF">NCGR_LOCUS36483</name>
</gene>
<keyword evidence="3" id="KW-1185">Reference proteome</keyword>
<dbReference type="EMBL" id="CAJGYO010000009">
    <property type="protein sequence ID" value="CAD6252836.1"/>
    <property type="molecule type" value="Genomic_DNA"/>
</dbReference>
<dbReference type="Proteomes" id="UP000604825">
    <property type="component" value="Unassembled WGS sequence"/>
</dbReference>
<feature type="region of interest" description="Disordered" evidence="1">
    <location>
        <begin position="184"/>
        <end position="215"/>
    </location>
</feature>
<name>A0A811Q7Z1_9POAL</name>
<comment type="caution">
    <text evidence="2">The sequence shown here is derived from an EMBL/GenBank/DDBJ whole genome shotgun (WGS) entry which is preliminary data.</text>
</comment>
<feature type="compositionally biased region" description="Gly residues" evidence="1">
    <location>
        <begin position="68"/>
        <end position="79"/>
    </location>
</feature>
<feature type="region of interest" description="Disordered" evidence="1">
    <location>
        <begin position="47"/>
        <end position="79"/>
    </location>
</feature>
<dbReference type="AlphaFoldDB" id="A0A811Q7Z1"/>
<feature type="compositionally biased region" description="Low complexity" evidence="1">
    <location>
        <begin position="51"/>
        <end position="67"/>
    </location>
</feature>
<proteinExistence type="predicted"/>
<protein>
    <submittedName>
        <fullName evidence="2">Uncharacterized protein</fullName>
    </submittedName>
</protein>
<accession>A0A811Q7Z1</accession>
<feature type="compositionally biased region" description="Low complexity" evidence="1">
    <location>
        <begin position="188"/>
        <end position="199"/>
    </location>
</feature>
<sequence length="215" mass="22068">MERVMRLGDDSGRMMMLSRCARSASASAWGRGVEGVGGGLGPAAAIKASTGPGSSTAAPSWSSTGAGASSGGGGGRGSGGRGRLAFGLVSGVEKEDVEAAAEEVKAADELRVRDERRVRPRGADEAERAACEAMAKANSRLRPAWTPEHSTKESPPPSASPSMEEEPNSLLSSLKSFLSLTFPWSMPSSSTHSTTAASAAEEEEEVELGLDRDGS</sequence>
<reference evidence="2" key="1">
    <citation type="submission" date="2020-10" db="EMBL/GenBank/DDBJ databases">
        <authorList>
            <person name="Han B."/>
            <person name="Lu T."/>
            <person name="Zhao Q."/>
            <person name="Huang X."/>
            <person name="Zhao Y."/>
        </authorList>
    </citation>
    <scope>NUCLEOTIDE SEQUENCE</scope>
</reference>
<evidence type="ECO:0000256" key="1">
    <source>
        <dbReference type="SAM" id="MobiDB-lite"/>
    </source>
</evidence>
<evidence type="ECO:0000313" key="2">
    <source>
        <dbReference type="EMBL" id="CAD6252836.1"/>
    </source>
</evidence>
<feature type="region of interest" description="Disordered" evidence="1">
    <location>
        <begin position="116"/>
        <end position="171"/>
    </location>
</feature>
<organism evidence="2 3">
    <name type="scientific">Miscanthus lutarioriparius</name>
    <dbReference type="NCBI Taxonomy" id="422564"/>
    <lineage>
        <taxon>Eukaryota</taxon>
        <taxon>Viridiplantae</taxon>
        <taxon>Streptophyta</taxon>
        <taxon>Embryophyta</taxon>
        <taxon>Tracheophyta</taxon>
        <taxon>Spermatophyta</taxon>
        <taxon>Magnoliopsida</taxon>
        <taxon>Liliopsida</taxon>
        <taxon>Poales</taxon>
        <taxon>Poaceae</taxon>
        <taxon>PACMAD clade</taxon>
        <taxon>Panicoideae</taxon>
        <taxon>Andropogonodae</taxon>
        <taxon>Andropogoneae</taxon>
        <taxon>Saccharinae</taxon>
        <taxon>Miscanthus</taxon>
    </lineage>
</organism>
<feature type="compositionally biased region" description="Basic and acidic residues" evidence="1">
    <location>
        <begin position="116"/>
        <end position="130"/>
    </location>
</feature>